<evidence type="ECO:0000313" key="2">
    <source>
        <dbReference type="EnsemblPlants" id="Pp3c16_10047V3.1"/>
    </source>
</evidence>
<gene>
    <name evidence="1" type="ORF">PHYPA_020742</name>
</gene>
<dbReference type="Proteomes" id="UP000006727">
    <property type="component" value="Chromosome 16"/>
</dbReference>
<keyword evidence="3" id="KW-1185">Reference proteome</keyword>
<accession>A0A2K1J7Y0</accession>
<dbReference type="EMBL" id="ABEU02000016">
    <property type="protein sequence ID" value="PNR37633.1"/>
    <property type="molecule type" value="Genomic_DNA"/>
</dbReference>
<reference evidence="1 3" key="1">
    <citation type="journal article" date="2008" name="Science">
        <title>The Physcomitrella genome reveals evolutionary insights into the conquest of land by plants.</title>
        <authorList>
            <person name="Rensing S."/>
            <person name="Lang D."/>
            <person name="Zimmer A."/>
            <person name="Terry A."/>
            <person name="Salamov A."/>
            <person name="Shapiro H."/>
            <person name="Nishiyama T."/>
            <person name="Perroud P.-F."/>
            <person name="Lindquist E."/>
            <person name="Kamisugi Y."/>
            <person name="Tanahashi T."/>
            <person name="Sakakibara K."/>
            <person name="Fujita T."/>
            <person name="Oishi K."/>
            <person name="Shin-I T."/>
            <person name="Kuroki Y."/>
            <person name="Toyoda A."/>
            <person name="Suzuki Y."/>
            <person name="Hashimoto A."/>
            <person name="Yamaguchi K."/>
            <person name="Sugano A."/>
            <person name="Kohara Y."/>
            <person name="Fujiyama A."/>
            <person name="Anterola A."/>
            <person name="Aoki S."/>
            <person name="Ashton N."/>
            <person name="Barbazuk W.B."/>
            <person name="Barker E."/>
            <person name="Bennetzen J."/>
            <person name="Bezanilla M."/>
            <person name="Blankenship R."/>
            <person name="Cho S.H."/>
            <person name="Dutcher S."/>
            <person name="Estelle M."/>
            <person name="Fawcett J.A."/>
            <person name="Gundlach H."/>
            <person name="Hanada K."/>
            <person name="Heyl A."/>
            <person name="Hicks K.A."/>
            <person name="Hugh J."/>
            <person name="Lohr M."/>
            <person name="Mayer K."/>
            <person name="Melkozernov A."/>
            <person name="Murata T."/>
            <person name="Nelson D."/>
            <person name="Pils B."/>
            <person name="Prigge M."/>
            <person name="Reiss B."/>
            <person name="Renner T."/>
            <person name="Rombauts S."/>
            <person name="Rushton P."/>
            <person name="Sanderfoot A."/>
            <person name="Schween G."/>
            <person name="Shiu S.-H."/>
            <person name="Stueber K."/>
            <person name="Theodoulou F.L."/>
            <person name="Tu H."/>
            <person name="Van de Peer Y."/>
            <person name="Verrier P.J."/>
            <person name="Waters E."/>
            <person name="Wood A."/>
            <person name="Yang L."/>
            <person name="Cove D."/>
            <person name="Cuming A."/>
            <person name="Hasebe M."/>
            <person name="Lucas S."/>
            <person name="Mishler D.B."/>
            <person name="Reski R."/>
            <person name="Grigoriev I."/>
            <person name="Quatrano R.S."/>
            <person name="Boore J.L."/>
        </authorList>
    </citation>
    <scope>NUCLEOTIDE SEQUENCE [LARGE SCALE GENOMIC DNA]</scope>
    <source>
        <strain evidence="2 3">cv. Gransden 2004</strain>
    </source>
</reference>
<name>A0A2K1J7Y0_PHYPA</name>
<dbReference type="Gramene" id="Pp3c16_10047V3.1">
    <property type="protein sequence ID" value="Pp3c16_10047V3.1"/>
    <property type="gene ID" value="Pp3c16_10047"/>
</dbReference>
<evidence type="ECO:0000313" key="3">
    <source>
        <dbReference type="Proteomes" id="UP000006727"/>
    </source>
</evidence>
<dbReference type="InParanoid" id="A0A2K1J7Y0"/>
<evidence type="ECO:0000313" key="1">
    <source>
        <dbReference type="EMBL" id="PNR37633.1"/>
    </source>
</evidence>
<reference evidence="2" key="3">
    <citation type="submission" date="2020-12" db="UniProtKB">
        <authorList>
            <consortium name="EnsemblPlants"/>
        </authorList>
    </citation>
    <scope>IDENTIFICATION</scope>
</reference>
<organism evidence="1">
    <name type="scientific">Physcomitrium patens</name>
    <name type="common">Spreading-leaved earth moss</name>
    <name type="synonym">Physcomitrella patens</name>
    <dbReference type="NCBI Taxonomy" id="3218"/>
    <lineage>
        <taxon>Eukaryota</taxon>
        <taxon>Viridiplantae</taxon>
        <taxon>Streptophyta</taxon>
        <taxon>Embryophyta</taxon>
        <taxon>Bryophyta</taxon>
        <taxon>Bryophytina</taxon>
        <taxon>Bryopsida</taxon>
        <taxon>Funariidae</taxon>
        <taxon>Funariales</taxon>
        <taxon>Funariaceae</taxon>
        <taxon>Physcomitrium</taxon>
    </lineage>
</organism>
<proteinExistence type="predicted"/>
<dbReference type="EnsemblPlants" id="Pp3c16_10047V3.1">
    <property type="protein sequence ID" value="Pp3c16_10047V3.1"/>
    <property type="gene ID" value="Pp3c16_10047"/>
</dbReference>
<sequence length="57" mass="6313">MTHEVRQAQKLLFHSSLHCMSVLGSDGANRNITGSTKAARLIVVLPLLQLRTFSFFA</sequence>
<reference evidence="1 3" key="2">
    <citation type="journal article" date="2018" name="Plant J.">
        <title>The Physcomitrella patens chromosome-scale assembly reveals moss genome structure and evolution.</title>
        <authorList>
            <person name="Lang D."/>
            <person name="Ullrich K.K."/>
            <person name="Murat F."/>
            <person name="Fuchs J."/>
            <person name="Jenkins J."/>
            <person name="Haas F.B."/>
            <person name="Piednoel M."/>
            <person name="Gundlach H."/>
            <person name="Van Bel M."/>
            <person name="Meyberg R."/>
            <person name="Vives C."/>
            <person name="Morata J."/>
            <person name="Symeonidi A."/>
            <person name="Hiss M."/>
            <person name="Muchero W."/>
            <person name="Kamisugi Y."/>
            <person name="Saleh O."/>
            <person name="Blanc G."/>
            <person name="Decker E.L."/>
            <person name="van Gessel N."/>
            <person name="Grimwood J."/>
            <person name="Hayes R.D."/>
            <person name="Graham S.W."/>
            <person name="Gunter L.E."/>
            <person name="McDaniel S.F."/>
            <person name="Hoernstein S.N.W."/>
            <person name="Larsson A."/>
            <person name="Li F.W."/>
            <person name="Perroud P.F."/>
            <person name="Phillips J."/>
            <person name="Ranjan P."/>
            <person name="Rokshar D.S."/>
            <person name="Rothfels C.J."/>
            <person name="Schneider L."/>
            <person name="Shu S."/>
            <person name="Stevenson D.W."/>
            <person name="Thummler F."/>
            <person name="Tillich M."/>
            <person name="Villarreal Aguilar J.C."/>
            <person name="Widiez T."/>
            <person name="Wong G.K."/>
            <person name="Wymore A."/>
            <person name="Zhang Y."/>
            <person name="Zimmer A.D."/>
            <person name="Quatrano R.S."/>
            <person name="Mayer K.F.X."/>
            <person name="Goodstein D."/>
            <person name="Casacuberta J.M."/>
            <person name="Vandepoele K."/>
            <person name="Reski R."/>
            <person name="Cuming A.C."/>
            <person name="Tuskan G.A."/>
            <person name="Maumus F."/>
            <person name="Salse J."/>
            <person name="Schmutz J."/>
            <person name="Rensing S.A."/>
        </authorList>
    </citation>
    <scope>NUCLEOTIDE SEQUENCE [LARGE SCALE GENOMIC DNA]</scope>
    <source>
        <strain evidence="2 3">cv. Gransden 2004</strain>
    </source>
</reference>
<dbReference type="AlphaFoldDB" id="A0A2K1J7Y0"/>
<protein>
    <submittedName>
        <fullName evidence="1 2">Uncharacterized protein</fullName>
    </submittedName>
</protein>